<dbReference type="AlphaFoldDB" id="A0A1Y1SAY3"/>
<keyword evidence="4 6" id="KW-1133">Transmembrane helix</keyword>
<comment type="subcellular location">
    <subcellularLocation>
        <location evidence="6">Cell membrane</location>
        <topology evidence="6">Multi-pass membrane protein</topology>
    </subcellularLocation>
    <subcellularLocation>
        <location evidence="1">Membrane</location>
    </subcellularLocation>
</comment>
<feature type="transmembrane region" description="Helical" evidence="6">
    <location>
        <begin position="209"/>
        <end position="229"/>
    </location>
</feature>
<accession>A0A1Y1SAY3</accession>
<dbReference type="OrthoDB" id="9789940at2"/>
<dbReference type="STRING" id="1317117.ATO7_15198"/>
<name>A0A1Y1SAY3_9GAMM</name>
<evidence type="ECO:0000256" key="5">
    <source>
        <dbReference type="ARBA" id="ARBA00023136"/>
    </source>
</evidence>
<organism evidence="7 8">
    <name type="scientific">Oceanococcus atlanticus</name>
    <dbReference type="NCBI Taxonomy" id="1317117"/>
    <lineage>
        <taxon>Bacteria</taxon>
        <taxon>Pseudomonadati</taxon>
        <taxon>Pseudomonadota</taxon>
        <taxon>Gammaproteobacteria</taxon>
        <taxon>Chromatiales</taxon>
        <taxon>Oceanococcaceae</taxon>
        <taxon>Oceanococcus</taxon>
    </lineage>
</organism>
<keyword evidence="3 6" id="KW-0812">Transmembrane</keyword>
<evidence type="ECO:0000256" key="3">
    <source>
        <dbReference type="ARBA" id="ARBA00022692"/>
    </source>
</evidence>
<proteinExistence type="inferred from homology"/>
<dbReference type="InterPro" id="IPR002994">
    <property type="entry name" value="Surf1/Shy1"/>
</dbReference>
<evidence type="ECO:0000313" key="8">
    <source>
        <dbReference type="Proteomes" id="UP000192342"/>
    </source>
</evidence>
<comment type="caution">
    <text evidence="6">Lacks conserved residue(s) required for the propagation of feature annotation.</text>
</comment>
<reference evidence="7 8" key="1">
    <citation type="submission" date="2013-04" db="EMBL/GenBank/DDBJ databases">
        <title>Oceanococcus atlanticus 22II-S10r2 Genome Sequencing.</title>
        <authorList>
            <person name="Lai Q."/>
            <person name="Li G."/>
            <person name="Shao Z."/>
        </authorList>
    </citation>
    <scope>NUCLEOTIDE SEQUENCE [LARGE SCALE GENOMIC DNA]</scope>
    <source>
        <strain evidence="7 8">22II-S10r2</strain>
    </source>
</reference>
<evidence type="ECO:0000256" key="2">
    <source>
        <dbReference type="ARBA" id="ARBA00007165"/>
    </source>
</evidence>
<keyword evidence="8" id="KW-1185">Reference proteome</keyword>
<evidence type="ECO:0000313" key="7">
    <source>
        <dbReference type="EMBL" id="ORE85580.1"/>
    </source>
</evidence>
<evidence type="ECO:0000256" key="6">
    <source>
        <dbReference type="RuleBase" id="RU363076"/>
    </source>
</evidence>
<sequence length="236" mass="26825">MRFRPPVWATLLTTFAVVLFGSLSWWQMQRGQEKAEIIARQGNHSDAVVDVARTQTLPAHGRRVELRGHWLADEEVLLDNKTHNKRIGVEVWTPLRLSGSDHLILINRGWVPAPLRRDELPDTGQLPGEQVTLQGYWRSLPRAGLATDDGRCDASMSGWPQRLNYPSHALLECLYQRPVANGIVLLDPQADGGFVREWTDLGIPPERHYGYAFQWASLMLTALILYIILNYRRSSP</sequence>
<dbReference type="InterPro" id="IPR045214">
    <property type="entry name" value="Surf1/Surf4"/>
</dbReference>
<evidence type="ECO:0000256" key="4">
    <source>
        <dbReference type="ARBA" id="ARBA00022989"/>
    </source>
</evidence>
<keyword evidence="5 6" id="KW-0472">Membrane</keyword>
<dbReference type="PANTHER" id="PTHR23427">
    <property type="entry name" value="SURFEIT LOCUS PROTEIN"/>
    <property type="match status" value="1"/>
</dbReference>
<evidence type="ECO:0000256" key="1">
    <source>
        <dbReference type="ARBA" id="ARBA00004370"/>
    </source>
</evidence>
<dbReference type="PROSITE" id="PS50895">
    <property type="entry name" value="SURF1"/>
    <property type="match status" value="1"/>
</dbReference>
<protein>
    <recommendedName>
        <fullName evidence="6">SURF1-like protein</fullName>
    </recommendedName>
</protein>
<keyword evidence="6" id="KW-1003">Cell membrane</keyword>
<dbReference type="Proteomes" id="UP000192342">
    <property type="component" value="Unassembled WGS sequence"/>
</dbReference>
<dbReference type="PANTHER" id="PTHR23427:SF2">
    <property type="entry name" value="SURFEIT LOCUS PROTEIN 1"/>
    <property type="match status" value="1"/>
</dbReference>
<dbReference type="EMBL" id="AQQV01000004">
    <property type="protein sequence ID" value="ORE85580.1"/>
    <property type="molecule type" value="Genomic_DNA"/>
</dbReference>
<comment type="similarity">
    <text evidence="2 6">Belongs to the SURF1 family.</text>
</comment>
<comment type="caution">
    <text evidence="7">The sequence shown here is derived from an EMBL/GenBank/DDBJ whole genome shotgun (WGS) entry which is preliminary data.</text>
</comment>
<dbReference type="GO" id="GO:0005886">
    <property type="term" value="C:plasma membrane"/>
    <property type="evidence" value="ECO:0007669"/>
    <property type="project" value="UniProtKB-SubCell"/>
</dbReference>
<gene>
    <name evidence="7" type="ORF">ATO7_15198</name>
</gene>
<dbReference type="CDD" id="cd06662">
    <property type="entry name" value="SURF1"/>
    <property type="match status" value="1"/>
</dbReference>
<dbReference type="Pfam" id="PF02104">
    <property type="entry name" value="SURF1"/>
    <property type="match status" value="1"/>
</dbReference>
<dbReference type="RefSeq" id="WP_083563275.1">
    <property type="nucleotide sequence ID" value="NZ_AQQV01000004.1"/>
</dbReference>